<evidence type="ECO:0000313" key="2">
    <source>
        <dbReference type="EMBL" id="MBB5040563.1"/>
    </source>
</evidence>
<sequence length="127" mass="14721">MIHETIYKKLLRIVPELADPKFEAKKLKAEGFMDLNIDILSWDAAKDRCHIALSHYYKHDSGDMIPDPDMEVALYPSRQVAEALSYQDCFGYRQVYPEPGKINPRAKKELNSFLNQWLSNIIAQGHR</sequence>
<accession>A0A7W8DSE3</accession>
<dbReference type="AlphaFoldDB" id="A0A7W8DSE3"/>
<protein>
    <submittedName>
        <fullName evidence="2">Uncharacterized protein YqiB (DUF1249 family)</fullName>
    </submittedName>
</protein>
<evidence type="ECO:0000313" key="3">
    <source>
        <dbReference type="Proteomes" id="UP000534294"/>
    </source>
</evidence>
<evidence type="ECO:0000259" key="1">
    <source>
        <dbReference type="Pfam" id="PF21849"/>
    </source>
</evidence>
<comment type="caution">
    <text evidence="2">The sequence shown here is derived from an EMBL/GenBank/DDBJ whole genome shotgun (WGS) entry which is preliminary data.</text>
</comment>
<organism evidence="2 3">
    <name type="scientific">Prosthecobacter dejongeii</name>
    <dbReference type="NCBI Taxonomy" id="48465"/>
    <lineage>
        <taxon>Bacteria</taxon>
        <taxon>Pseudomonadati</taxon>
        <taxon>Verrucomicrobiota</taxon>
        <taxon>Verrucomicrobiia</taxon>
        <taxon>Verrucomicrobiales</taxon>
        <taxon>Verrucomicrobiaceae</taxon>
        <taxon>Prosthecobacter</taxon>
    </lineage>
</organism>
<dbReference type="Proteomes" id="UP000534294">
    <property type="component" value="Unassembled WGS sequence"/>
</dbReference>
<keyword evidence="3" id="KW-1185">Reference proteome</keyword>
<dbReference type="EMBL" id="JACHIF010000015">
    <property type="protein sequence ID" value="MBB5040563.1"/>
    <property type="molecule type" value="Genomic_DNA"/>
</dbReference>
<dbReference type="InterPro" id="IPR054203">
    <property type="entry name" value="DUF6908"/>
</dbReference>
<proteinExistence type="predicted"/>
<reference evidence="2 3" key="1">
    <citation type="submission" date="2020-08" db="EMBL/GenBank/DDBJ databases">
        <title>Genomic Encyclopedia of Type Strains, Phase IV (KMG-IV): sequencing the most valuable type-strain genomes for metagenomic binning, comparative biology and taxonomic classification.</title>
        <authorList>
            <person name="Goeker M."/>
        </authorList>
    </citation>
    <scope>NUCLEOTIDE SEQUENCE [LARGE SCALE GENOMIC DNA]</scope>
    <source>
        <strain evidence="2 3">DSM 12251</strain>
    </source>
</reference>
<dbReference type="RefSeq" id="WP_184213272.1">
    <property type="nucleotide sequence ID" value="NZ_JACHIF010000015.1"/>
</dbReference>
<gene>
    <name evidence="2" type="ORF">HNQ64_004851</name>
</gene>
<name>A0A7W8DSE3_9BACT</name>
<dbReference type="Pfam" id="PF21849">
    <property type="entry name" value="DUF6908"/>
    <property type="match status" value="1"/>
</dbReference>
<feature type="domain" description="DUF6908" evidence="1">
    <location>
        <begin position="10"/>
        <end position="126"/>
    </location>
</feature>